<proteinExistence type="inferred from homology"/>
<feature type="compositionally biased region" description="Polar residues" evidence="12">
    <location>
        <begin position="1157"/>
        <end position="1169"/>
    </location>
</feature>
<feature type="compositionally biased region" description="Polar residues" evidence="12">
    <location>
        <begin position="1093"/>
        <end position="1105"/>
    </location>
</feature>
<dbReference type="InterPro" id="IPR001878">
    <property type="entry name" value="Znf_CCHC"/>
</dbReference>
<dbReference type="Pfam" id="PF01131">
    <property type="entry name" value="Topoisom_bac"/>
    <property type="match status" value="1"/>
</dbReference>
<dbReference type="InterPro" id="IPR013824">
    <property type="entry name" value="Topo_IA_cen_sub1"/>
</dbReference>
<keyword evidence="8 11" id="KW-0238">DNA-binding</keyword>
<dbReference type="InterPro" id="IPR006171">
    <property type="entry name" value="TOPRIM_dom"/>
</dbReference>
<name>A0A8J4WG35_9TREM</name>
<feature type="region of interest" description="Disordered" evidence="12">
    <location>
        <begin position="693"/>
        <end position="716"/>
    </location>
</feature>
<keyword evidence="5 10" id="KW-0863">Zinc-finger</keyword>
<feature type="domain" description="CCHC-type" evidence="13">
    <location>
        <begin position="1170"/>
        <end position="1187"/>
    </location>
</feature>
<feature type="domain" description="Topo IA-type catalytic" evidence="16">
    <location>
        <begin position="187"/>
        <end position="626"/>
    </location>
</feature>
<evidence type="ECO:0000313" key="17">
    <source>
        <dbReference type="EMBL" id="KAF5399833.1"/>
    </source>
</evidence>
<dbReference type="PROSITE" id="PS00396">
    <property type="entry name" value="TOPO_IA_1"/>
    <property type="match status" value="1"/>
</dbReference>
<dbReference type="InterPro" id="IPR013497">
    <property type="entry name" value="Topo_IA_cen"/>
</dbReference>
<feature type="region of interest" description="Disordered" evidence="12">
    <location>
        <begin position="1093"/>
        <end position="1170"/>
    </location>
</feature>
<evidence type="ECO:0000256" key="12">
    <source>
        <dbReference type="SAM" id="MobiDB-lite"/>
    </source>
</evidence>
<feature type="compositionally biased region" description="Polar residues" evidence="12">
    <location>
        <begin position="976"/>
        <end position="987"/>
    </location>
</feature>
<dbReference type="InterPro" id="IPR013826">
    <property type="entry name" value="Topo_IA_cen_sub3"/>
</dbReference>
<feature type="compositionally biased region" description="Polar residues" evidence="12">
    <location>
        <begin position="994"/>
        <end position="1004"/>
    </location>
</feature>
<dbReference type="InterPro" id="IPR034144">
    <property type="entry name" value="TOPRIM_TopoIII"/>
</dbReference>
<feature type="domain" description="GRF-type" evidence="15">
    <location>
        <begin position="930"/>
        <end position="972"/>
    </location>
</feature>
<evidence type="ECO:0000256" key="6">
    <source>
        <dbReference type="ARBA" id="ARBA00022833"/>
    </source>
</evidence>
<dbReference type="InterPro" id="IPR003601">
    <property type="entry name" value="Topo_IA_2"/>
</dbReference>
<evidence type="ECO:0000256" key="11">
    <source>
        <dbReference type="RuleBase" id="RU362092"/>
    </source>
</evidence>
<dbReference type="EC" id="5.6.2.1" evidence="3 11"/>
<dbReference type="CDD" id="cd03362">
    <property type="entry name" value="TOPRIM_TopoIA_TopoIII"/>
    <property type="match status" value="1"/>
</dbReference>
<dbReference type="Pfam" id="PF01751">
    <property type="entry name" value="Toprim"/>
    <property type="match status" value="1"/>
</dbReference>
<dbReference type="GO" id="GO:0005634">
    <property type="term" value="C:nucleus"/>
    <property type="evidence" value="ECO:0007669"/>
    <property type="project" value="TreeGrafter"/>
</dbReference>
<dbReference type="PRINTS" id="PR00417">
    <property type="entry name" value="PRTPISMRASEI"/>
</dbReference>
<feature type="compositionally biased region" description="Polar residues" evidence="12">
    <location>
        <begin position="828"/>
        <end position="841"/>
    </location>
</feature>
<dbReference type="FunFam" id="1.10.290.10:FF:000001">
    <property type="entry name" value="DNA topoisomerase"/>
    <property type="match status" value="1"/>
</dbReference>
<evidence type="ECO:0000259" key="14">
    <source>
        <dbReference type="PROSITE" id="PS50880"/>
    </source>
</evidence>
<dbReference type="InterPro" id="IPR013825">
    <property type="entry name" value="Topo_IA_cen_sub2"/>
</dbReference>
<gene>
    <name evidence="17" type="ORF">PHET_06877</name>
</gene>
<dbReference type="InterPro" id="IPR023406">
    <property type="entry name" value="Topo_IA_AS"/>
</dbReference>
<dbReference type="Gene3D" id="1.10.460.10">
    <property type="entry name" value="Topoisomerase I, domain 2"/>
    <property type="match status" value="1"/>
</dbReference>
<dbReference type="PANTHER" id="PTHR11390">
    <property type="entry name" value="PROKARYOTIC DNA TOPOISOMERASE"/>
    <property type="match status" value="1"/>
</dbReference>
<comment type="caution">
    <text evidence="17">The sequence shown here is derived from an EMBL/GenBank/DDBJ whole genome shotgun (WGS) entry which is preliminary data.</text>
</comment>
<dbReference type="Gene3D" id="2.70.20.10">
    <property type="entry name" value="Topoisomerase I, domain 3"/>
    <property type="match status" value="1"/>
</dbReference>
<dbReference type="PROSITE" id="PS52039">
    <property type="entry name" value="TOPO_IA_2"/>
    <property type="match status" value="1"/>
</dbReference>
<evidence type="ECO:0000259" key="13">
    <source>
        <dbReference type="PROSITE" id="PS50158"/>
    </source>
</evidence>
<dbReference type="GO" id="GO:0003677">
    <property type="term" value="F:DNA binding"/>
    <property type="evidence" value="ECO:0007669"/>
    <property type="project" value="UniProtKB-KW"/>
</dbReference>
<dbReference type="PROSITE" id="PS51999">
    <property type="entry name" value="ZF_GRF"/>
    <property type="match status" value="2"/>
</dbReference>
<evidence type="ECO:0000256" key="4">
    <source>
        <dbReference type="ARBA" id="ARBA00022723"/>
    </source>
</evidence>
<dbReference type="OrthoDB" id="430051at2759"/>
<accession>A0A8J4WG35</accession>
<feature type="compositionally biased region" description="Low complexity" evidence="12">
    <location>
        <begin position="868"/>
        <end position="883"/>
    </location>
</feature>
<dbReference type="GO" id="GO:0006310">
    <property type="term" value="P:DNA recombination"/>
    <property type="evidence" value="ECO:0007669"/>
    <property type="project" value="TreeGrafter"/>
</dbReference>
<dbReference type="InterPro" id="IPR000380">
    <property type="entry name" value="Topo_IA"/>
</dbReference>
<dbReference type="SMART" id="SM00493">
    <property type="entry name" value="TOPRIM"/>
    <property type="match status" value="1"/>
</dbReference>
<feature type="domain" description="Toprim" evidence="14">
    <location>
        <begin position="25"/>
        <end position="169"/>
    </location>
</feature>
<dbReference type="AlphaFoldDB" id="A0A8J4WG35"/>
<comment type="function">
    <text evidence="11">Introduces a single-strand break via transesterification at a target site in duplex DNA. Releases the supercoiling and torsional tension of DNA introduced during the DNA replication and transcription by transiently cleaving and rejoining one strand of the DNA duplex. The scissile phosphodiester is attacked by the catalytic tyrosine of the enzyme, resulting in the formation of a DNA-(5'-phosphotyrosyl)-enzyme intermediate and the expulsion of a 3'-OH DNA strand.</text>
</comment>
<evidence type="ECO:0000256" key="3">
    <source>
        <dbReference type="ARBA" id="ARBA00012891"/>
    </source>
</evidence>
<organism evidence="17 18">
    <name type="scientific">Paragonimus heterotremus</name>
    <dbReference type="NCBI Taxonomy" id="100268"/>
    <lineage>
        <taxon>Eukaryota</taxon>
        <taxon>Metazoa</taxon>
        <taxon>Spiralia</taxon>
        <taxon>Lophotrochozoa</taxon>
        <taxon>Platyhelminthes</taxon>
        <taxon>Trematoda</taxon>
        <taxon>Digenea</taxon>
        <taxon>Plagiorchiida</taxon>
        <taxon>Troglotremata</taxon>
        <taxon>Troglotrematidae</taxon>
        <taxon>Paragonimus</taxon>
    </lineage>
</organism>
<evidence type="ECO:0000256" key="10">
    <source>
        <dbReference type="PROSITE-ProRule" id="PRU00047"/>
    </source>
</evidence>
<evidence type="ECO:0000256" key="5">
    <source>
        <dbReference type="ARBA" id="ARBA00022771"/>
    </source>
</evidence>
<feature type="compositionally biased region" description="Polar residues" evidence="12">
    <location>
        <begin position="698"/>
        <end position="712"/>
    </location>
</feature>
<evidence type="ECO:0000256" key="1">
    <source>
        <dbReference type="ARBA" id="ARBA00000213"/>
    </source>
</evidence>
<keyword evidence="18" id="KW-1185">Reference proteome</keyword>
<dbReference type="InterPro" id="IPR003602">
    <property type="entry name" value="Topo_IA_DNA-bd_dom"/>
</dbReference>
<protein>
    <recommendedName>
        <fullName evidence="3 11">DNA topoisomerase</fullName>
        <ecNumber evidence="3 11">5.6.2.1</ecNumber>
    </recommendedName>
</protein>
<feature type="region of interest" description="Disordered" evidence="12">
    <location>
        <begin position="828"/>
        <end position="883"/>
    </location>
</feature>
<evidence type="ECO:0000256" key="7">
    <source>
        <dbReference type="ARBA" id="ARBA00023029"/>
    </source>
</evidence>
<dbReference type="GO" id="GO:0006265">
    <property type="term" value="P:DNA topological change"/>
    <property type="evidence" value="ECO:0007669"/>
    <property type="project" value="InterPro"/>
</dbReference>
<evidence type="ECO:0000256" key="2">
    <source>
        <dbReference type="ARBA" id="ARBA00009446"/>
    </source>
</evidence>
<dbReference type="EMBL" id="LUCH01003686">
    <property type="protein sequence ID" value="KAF5399833.1"/>
    <property type="molecule type" value="Genomic_DNA"/>
</dbReference>
<dbReference type="Gene3D" id="1.10.290.10">
    <property type="entry name" value="Topoisomerase I, domain 4"/>
    <property type="match status" value="1"/>
</dbReference>
<dbReference type="Gene3D" id="3.40.50.140">
    <property type="match status" value="1"/>
</dbReference>
<dbReference type="GO" id="GO:0008270">
    <property type="term" value="F:zinc ion binding"/>
    <property type="evidence" value="ECO:0007669"/>
    <property type="project" value="UniProtKB-KW"/>
</dbReference>
<dbReference type="GO" id="GO:0006281">
    <property type="term" value="P:DNA repair"/>
    <property type="evidence" value="ECO:0007669"/>
    <property type="project" value="TreeGrafter"/>
</dbReference>
<dbReference type="PANTHER" id="PTHR11390:SF21">
    <property type="entry name" value="DNA TOPOISOMERASE 3-ALPHA"/>
    <property type="match status" value="1"/>
</dbReference>
<dbReference type="SMART" id="SM00436">
    <property type="entry name" value="TOP1Bc"/>
    <property type="match status" value="1"/>
</dbReference>
<keyword evidence="4" id="KW-0479">Metal-binding</keyword>
<dbReference type="SMART" id="SM00437">
    <property type="entry name" value="TOP1Ac"/>
    <property type="match status" value="1"/>
</dbReference>
<dbReference type="FunFam" id="3.40.50.140:FF:000003">
    <property type="entry name" value="DNA topoisomerase"/>
    <property type="match status" value="1"/>
</dbReference>
<keyword evidence="7 11" id="KW-0799">Topoisomerase</keyword>
<keyword evidence="6" id="KW-0862">Zinc</keyword>
<keyword evidence="9 11" id="KW-0413">Isomerase</keyword>
<dbReference type="PROSITE" id="PS50158">
    <property type="entry name" value="ZF_CCHC"/>
    <property type="match status" value="1"/>
</dbReference>
<reference evidence="17" key="1">
    <citation type="submission" date="2019-05" db="EMBL/GenBank/DDBJ databases">
        <title>Annotation for the trematode Paragonimus heterotremus.</title>
        <authorList>
            <person name="Choi Y.-J."/>
        </authorList>
    </citation>
    <scope>NUCLEOTIDE SEQUENCE</scope>
    <source>
        <strain evidence="17">LC</strain>
    </source>
</reference>
<feature type="region of interest" description="Disordered" evidence="12">
    <location>
        <begin position="976"/>
        <end position="1030"/>
    </location>
</feature>
<dbReference type="Pfam" id="PF06839">
    <property type="entry name" value="Zn_ribbon_GRF"/>
    <property type="match status" value="2"/>
</dbReference>
<dbReference type="GO" id="GO:0031422">
    <property type="term" value="C:RecQ family helicase-topoisomerase III complex"/>
    <property type="evidence" value="ECO:0007669"/>
    <property type="project" value="TreeGrafter"/>
</dbReference>
<sequence>MKAHVDVFRVAGVFLHVCKQLFSMRILNVAEKNDAAKNIAEILSGGRLNRREGLSKFNKIYEFGLCLGGVHTNMIMTSVSGHLQNYEFPPSFKSWHATDPLILFDSPVDKYVMKDGEPIKQTLQREIRSCEKLIIWTDCDREGENIGVEVIRVCQEVKPNIEVLRAKFSEITPTAIHRAVEQLTVPDYRVSDAVDARQELDLRIGAAFTRFQTLRLRRVFPTVLSNQLISYGSCQFPTLGFVVERFREVDRFIPEPFWRIVITAERDGKAVDFQWKRGRLFDQDCCRAYYEHILENRYGQIVEVTKHPKSKWRPVAMHTVELEKLATRKLRIGAKAAMHLAERLYTQGYISYPRTETNIFPANMDLAGLVRTQTQDNRWAAFASRVLESGIRPRNGKSTDKAHPPIHPLKLGSNLQGDEARLYELVTRHFLACVSADAQGAETVVRLCVGKPSIPGPQPGAQVSLLSPEDGEMFEAKGLVILQPNYLDVYIYDRWVERDMPSFTLGDWILPINIEMVSGQTSPPPLLTEADLISLMDRHGIGTDSTHADHIETIKQRLYVGLEQAKFLVPGQLGMGLVEGYDAMGFDMSKPYLRAELEADLRLICDGHKTKDEVLRHHLTKYRNLFQRVVASATLLDQSLAVRLEQTAEDVSTLPGSVGETFSFIGPQQAAASQNIASCPSCSRAVTLRQRRTQTQQPLSEISHNGPPSGSSGEHFDSARPTSWFLSCSGYPLCCYAVWFPDSVLNVRVACGPDGPLHCSCCSSIYAPSTHGSERAPGPLKLAFRLRRNLRLPNGYCQDDPNKEYVTCVFCDHDMQNALGIRINVVPPSTNQRSAQPSSPRISGPPAPTRPSAVRRLSPARRPPSHPSTPFSSSTSSGSRSFTSAAGSMVSSMVPNHVASSFPSLVDFQPSTMNRDLSTVGESDQDAIVCNCGVQALLLTVKKVGPNQGRLFYRCGGGSGSSCDFFQWKTPTDSLGPLASSTQTSPQLMPPSGDRQSWRSSWSPAPTGHPNVGPQSTYDGGPGTSSGFGTSTSGGTVVLCRCGDPAKLLRVTKATANQGREFYACPNSRPGPDTDSSTGCNFFLWADSVAGSQPPTGWHSSTNPQSSSRGRRHGRSGGSTSAESGVSLGHVSMWPPPASGGLRGSISNTGKRCPLGSTRTRVRSGQANTRRCGLCGETGHTRPRCPRNNTLN</sequence>
<evidence type="ECO:0000259" key="16">
    <source>
        <dbReference type="PROSITE" id="PS52039"/>
    </source>
</evidence>
<dbReference type="PROSITE" id="PS50880">
    <property type="entry name" value="TOPRIM"/>
    <property type="match status" value="1"/>
</dbReference>
<dbReference type="GO" id="GO:0003917">
    <property type="term" value="F:DNA topoisomerase type I (single strand cut, ATP-independent) activity"/>
    <property type="evidence" value="ECO:0007669"/>
    <property type="project" value="UniProtKB-EC"/>
</dbReference>
<evidence type="ECO:0000313" key="18">
    <source>
        <dbReference type="Proteomes" id="UP000748531"/>
    </source>
</evidence>
<evidence type="ECO:0000256" key="9">
    <source>
        <dbReference type="ARBA" id="ARBA00023235"/>
    </source>
</evidence>
<evidence type="ECO:0000259" key="15">
    <source>
        <dbReference type="PROSITE" id="PS51999"/>
    </source>
</evidence>
<evidence type="ECO:0000256" key="8">
    <source>
        <dbReference type="ARBA" id="ARBA00023125"/>
    </source>
</evidence>
<dbReference type="SUPFAM" id="SSF56712">
    <property type="entry name" value="Prokaryotic type I DNA topoisomerase"/>
    <property type="match status" value="1"/>
</dbReference>
<dbReference type="Proteomes" id="UP000748531">
    <property type="component" value="Unassembled WGS sequence"/>
</dbReference>
<comment type="catalytic activity">
    <reaction evidence="1 11">
        <text>ATP-independent breakage of single-stranded DNA, followed by passage and rejoining.</text>
        <dbReference type="EC" id="5.6.2.1"/>
    </reaction>
</comment>
<dbReference type="InterPro" id="IPR010666">
    <property type="entry name" value="Znf_GRF"/>
</dbReference>
<dbReference type="FunFam" id="1.10.460.10:FF:000003">
    <property type="entry name" value="DNA topoisomerase"/>
    <property type="match status" value="1"/>
</dbReference>
<feature type="domain" description="GRF-type" evidence="15">
    <location>
        <begin position="1040"/>
        <end position="1089"/>
    </location>
</feature>
<dbReference type="CDD" id="cd00186">
    <property type="entry name" value="TOP1Ac"/>
    <property type="match status" value="1"/>
</dbReference>
<comment type="similarity">
    <text evidence="2 11">Belongs to the type IA topoisomerase family.</text>
</comment>
<dbReference type="InterPro" id="IPR023405">
    <property type="entry name" value="Topo_IA_core_domain"/>
</dbReference>